<evidence type="ECO:0000256" key="2">
    <source>
        <dbReference type="ARBA" id="ARBA00022730"/>
    </source>
</evidence>
<comment type="similarity">
    <text evidence="1 8 9">Belongs to the universal ribosomal protein uS5 family.</text>
</comment>
<evidence type="ECO:0000256" key="8">
    <source>
        <dbReference type="HAMAP-Rule" id="MF_01307"/>
    </source>
</evidence>
<dbReference type="RefSeq" id="WP_006548400.1">
    <property type="nucleotide sequence ID" value="NZ_CP136961.1"/>
</dbReference>
<dbReference type="GeneID" id="81708862"/>
<feature type="region of interest" description="Disordered" evidence="10">
    <location>
        <begin position="210"/>
        <end position="237"/>
    </location>
</feature>
<sequence length="237" mass="25142">MAAPQRDRSASSDGSARNENDERRGEGRGRRNRNNDRRDRNNGRGNDDKYIERVVTINRVSKVVKGGRRFTFTALVVVGDGEGTVGVGYGKAKEVPAAIAKAVEIAKKNFFHVPMIRRTIPHLVQGEDSAGVVLLRPASPGTGVIAGGPVRAVLDCAGVHDILSKSLGSSNAINIVHATVTALKQLEQPEGVAARRGLPLEDVAPQSMLRARAEGEADKRAAAEKKEAEKAAEGVGA</sequence>
<dbReference type="InterPro" id="IPR013810">
    <property type="entry name" value="Ribosomal_uS5_N"/>
</dbReference>
<evidence type="ECO:0000313" key="12">
    <source>
        <dbReference type="EMBL" id="PKY98333.1"/>
    </source>
</evidence>
<proteinExistence type="inferred from homology"/>
<evidence type="ECO:0000313" key="13">
    <source>
        <dbReference type="Proteomes" id="UP000234778"/>
    </source>
</evidence>
<dbReference type="GO" id="GO:0019843">
    <property type="term" value="F:rRNA binding"/>
    <property type="evidence" value="ECO:0007669"/>
    <property type="project" value="UniProtKB-UniRule"/>
</dbReference>
<comment type="function">
    <text evidence="8">Located at the back of the 30S subunit body where it stabilizes the conformation of the head with respect to the body.</text>
</comment>
<dbReference type="SUPFAM" id="SSF54211">
    <property type="entry name" value="Ribosomal protein S5 domain 2-like"/>
    <property type="match status" value="1"/>
</dbReference>
<feature type="region of interest" description="Disordered" evidence="10">
    <location>
        <begin position="1"/>
        <end position="47"/>
    </location>
</feature>
<dbReference type="PROSITE" id="PS50881">
    <property type="entry name" value="S5_DSRBD"/>
    <property type="match status" value="1"/>
</dbReference>
<keyword evidence="2 8" id="KW-0699">rRNA-binding</keyword>
<dbReference type="GO" id="GO:0006412">
    <property type="term" value="P:translation"/>
    <property type="evidence" value="ECO:0007669"/>
    <property type="project" value="UniProtKB-UniRule"/>
</dbReference>
<dbReference type="Gene3D" id="3.30.230.10">
    <property type="match status" value="1"/>
</dbReference>
<dbReference type="HAMAP" id="MF_01307_B">
    <property type="entry name" value="Ribosomal_uS5_B"/>
    <property type="match status" value="1"/>
</dbReference>
<dbReference type="Gene3D" id="3.30.160.20">
    <property type="match status" value="1"/>
</dbReference>
<gene>
    <name evidence="8" type="primary">rpsE</name>
    <name evidence="12" type="ORF">CYJ26_07945</name>
</gene>
<feature type="domain" description="S5 DRBM" evidence="11">
    <location>
        <begin position="50"/>
        <end position="113"/>
    </location>
</feature>
<dbReference type="InterPro" id="IPR005712">
    <property type="entry name" value="Ribosomal_uS5_bac-type"/>
</dbReference>
<evidence type="ECO:0000256" key="6">
    <source>
        <dbReference type="ARBA" id="ARBA00035255"/>
    </source>
</evidence>
<dbReference type="Pfam" id="PF00333">
    <property type="entry name" value="Ribosomal_S5"/>
    <property type="match status" value="1"/>
</dbReference>
<dbReference type="GO" id="GO:0015935">
    <property type="term" value="C:small ribosomal subunit"/>
    <property type="evidence" value="ECO:0007669"/>
    <property type="project" value="InterPro"/>
</dbReference>
<dbReference type="GO" id="GO:0005737">
    <property type="term" value="C:cytoplasm"/>
    <property type="evidence" value="ECO:0007669"/>
    <property type="project" value="UniProtKB-ARBA"/>
</dbReference>
<keyword evidence="4 8" id="KW-0689">Ribosomal protein</keyword>
<evidence type="ECO:0000259" key="11">
    <source>
        <dbReference type="PROSITE" id="PS50881"/>
    </source>
</evidence>
<dbReference type="FunFam" id="3.30.160.20:FF:000001">
    <property type="entry name" value="30S ribosomal protein S5"/>
    <property type="match status" value="1"/>
</dbReference>
<dbReference type="AlphaFoldDB" id="A0A2I1KRT2"/>
<dbReference type="PANTHER" id="PTHR48277:SF1">
    <property type="entry name" value="MITOCHONDRIAL RIBOSOMAL PROTEIN S5"/>
    <property type="match status" value="1"/>
</dbReference>
<evidence type="ECO:0000256" key="1">
    <source>
        <dbReference type="ARBA" id="ARBA00008945"/>
    </source>
</evidence>
<dbReference type="SUPFAM" id="SSF54768">
    <property type="entry name" value="dsRNA-binding domain-like"/>
    <property type="match status" value="1"/>
</dbReference>
<dbReference type="InterPro" id="IPR020568">
    <property type="entry name" value="Ribosomal_Su5_D2-typ_SF"/>
</dbReference>
<evidence type="ECO:0000256" key="4">
    <source>
        <dbReference type="ARBA" id="ARBA00022980"/>
    </source>
</evidence>
<evidence type="ECO:0000256" key="5">
    <source>
        <dbReference type="ARBA" id="ARBA00023274"/>
    </source>
</evidence>
<dbReference type="NCBIfam" id="TIGR01021">
    <property type="entry name" value="rpsE_bact"/>
    <property type="match status" value="1"/>
</dbReference>
<comment type="subunit">
    <text evidence="7 8">Part of the 30S ribosomal subunit. Contacts proteins S4 and S8.</text>
</comment>
<comment type="domain">
    <text evidence="8">The N-terminal domain interacts with the head of the 30S subunit; the C-terminal domain interacts with the body and contacts protein S4. The interaction surface between S4 and S5 is involved in control of translational fidelity.</text>
</comment>
<dbReference type="GO" id="GO:0003735">
    <property type="term" value="F:structural constituent of ribosome"/>
    <property type="evidence" value="ECO:0007669"/>
    <property type="project" value="UniProtKB-UniRule"/>
</dbReference>
<reference evidence="12 13" key="1">
    <citation type="submission" date="2017-12" db="EMBL/GenBank/DDBJ databases">
        <title>Phylogenetic diversity of female urinary microbiome.</title>
        <authorList>
            <person name="Thomas-White K."/>
            <person name="Wolfe A.J."/>
        </authorList>
    </citation>
    <scope>NUCLEOTIDE SEQUENCE [LARGE SCALE GENOMIC DNA]</scope>
    <source>
        <strain evidence="12 13">UMB0319</strain>
    </source>
</reference>
<evidence type="ECO:0000256" key="9">
    <source>
        <dbReference type="RuleBase" id="RU003823"/>
    </source>
</evidence>
<organism evidence="12 13">
    <name type="scientific">Actinomyces urogenitalis</name>
    <dbReference type="NCBI Taxonomy" id="103621"/>
    <lineage>
        <taxon>Bacteria</taxon>
        <taxon>Bacillati</taxon>
        <taxon>Actinomycetota</taxon>
        <taxon>Actinomycetes</taxon>
        <taxon>Actinomycetales</taxon>
        <taxon>Actinomycetaceae</taxon>
        <taxon>Actinomyces</taxon>
    </lineage>
</organism>
<dbReference type="FunFam" id="3.30.230.10:FF:000002">
    <property type="entry name" value="30S ribosomal protein S5"/>
    <property type="match status" value="1"/>
</dbReference>
<dbReference type="InterPro" id="IPR000851">
    <property type="entry name" value="Ribosomal_uS5"/>
</dbReference>
<dbReference type="Pfam" id="PF03719">
    <property type="entry name" value="Ribosomal_S5_C"/>
    <property type="match status" value="1"/>
</dbReference>
<evidence type="ECO:0000256" key="10">
    <source>
        <dbReference type="SAM" id="MobiDB-lite"/>
    </source>
</evidence>
<keyword evidence="5 8" id="KW-0687">Ribonucleoprotein</keyword>
<name>A0A2I1KRT2_9ACTO</name>
<comment type="caution">
    <text evidence="12">The sequence shown here is derived from an EMBL/GenBank/DDBJ whole genome shotgun (WGS) entry which is preliminary data.</text>
</comment>
<dbReference type="PROSITE" id="PS00585">
    <property type="entry name" value="RIBOSOMAL_S5"/>
    <property type="match status" value="1"/>
</dbReference>
<dbReference type="Proteomes" id="UP000234778">
    <property type="component" value="Unassembled WGS sequence"/>
</dbReference>
<feature type="compositionally biased region" description="Basic and acidic residues" evidence="10">
    <location>
        <begin position="211"/>
        <end position="237"/>
    </location>
</feature>
<evidence type="ECO:0000256" key="3">
    <source>
        <dbReference type="ARBA" id="ARBA00022884"/>
    </source>
</evidence>
<evidence type="ECO:0000256" key="7">
    <source>
        <dbReference type="ARBA" id="ARBA00062000"/>
    </source>
</evidence>
<keyword evidence="3 8" id="KW-0694">RNA-binding</keyword>
<dbReference type="EMBL" id="PKHA01000008">
    <property type="protein sequence ID" value="PKY98333.1"/>
    <property type="molecule type" value="Genomic_DNA"/>
</dbReference>
<dbReference type="InterPro" id="IPR005324">
    <property type="entry name" value="Ribosomal_uS5_C"/>
</dbReference>
<dbReference type="GO" id="GO:0042254">
    <property type="term" value="P:ribosome biogenesis"/>
    <property type="evidence" value="ECO:0007669"/>
    <property type="project" value="UniProtKB-ARBA"/>
</dbReference>
<comment type="function">
    <text evidence="8">With S4 and S12 plays an important role in translational accuracy.</text>
</comment>
<dbReference type="PANTHER" id="PTHR48277">
    <property type="entry name" value="MITOCHONDRIAL RIBOSOMAL PROTEIN S5"/>
    <property type="match status" value="1"/>
</dbReference>
<dbReference type="InterPro" id="IPR014721">
    <property type="entry name" value="Ribsml_uS5_D2-typ_fold_subgr"/>
</dbReference>
<dbReference type="InterPro" id="IPR018192">
    <property type="entry name" value="Ribosomal_uS5_N_CS"/>
</dbReference>
<accession>A0A2I1KRT2</accession>
<protein>
    <recommendedName>
        <fullName evidence="6 8">Small ribosomal subunit protein uS5</fullName>
    </recommendedName>
</protein>